<accession>A0A2M7U4N6</accession>
<dbReference type="Proteomes" id="UP000230027">
    <property type="component" value="Unassembled WGS sequence"/>
</dbReference>
<evidence type="ECO:0000313" key="2">
    <source>
        <dbReference type="Proteomes" id="UP000230027"/>
    </source>
</evidence>
<evidence type="ECO:0008006" key="3">
    <source>
        <dbReference type="Google" id="ProtNLM"/>
    </source>
</evidence>
<evidence type="ECO:0000313" key="1">
    <source>
        <dbReference type="EMBL" id="PIZ65718.1"/>
    </source>
</evidence>
<organism evidence="1 2">
    <name type="scientific">Candidatus Roizmanbacteria bacterium CG_4_10_14_0_2_um_filter_36_9</name>
    <dbReference type="NCBI Taxonomy" id="1974823"/>
    <lineage>
        <taxon>Bacteria</taxon>
        <taxon>Candidatus Roizmaniibacteriota</taxon>
    </lineage>
</organism>
<dbReference type="AlphaFoldDB" id="A0A2M7U4N6"/>
<name>A0A2M7U4N6_9BACT</name>
<dbReference type="EMBL" id="PFOD01000039">
    <property type="protein sequence ID" value="PIZ65718.1"/>
    <property type="molecule type" value="Genomic_DNA"/>
</dbReference>
<proteinExistence type="predicted"/>
<protein>
    <recommendedName>
        <fullName evidence="3">PKD domain-containing protein</fullName>
    </recommendedName>
</protein>
<comment type="caution">
    <text evidence="1">The sequence shown here is derived from an EMBL/GenBank/DDBJ whole genome shotgun (WGS) entry which is preliminary data.</text>
</comment>
<reference evidence="2" key="1">
    <citation type="submission" date="2017-09" db="EMBL/GenBank/DDBJ databases">
        <title>Depth-based differentiation of microbial function through sediment-hosted aquifers and enrichment of novel symbionts in the deep terrestrial subsurface.</title>
        <authorList>
            <person name="Probst A.J."/>
            <person name="Ladd B."/>
            <person name="Jarett J.K."/>
            <person name="Geller-Mcgrath D.E."/>
            <person name="Sieber C.M.K."/>
            <person name="Emerson J.B."/>
            <person name="Anantharaman K."/>
            <person name="Thomas B.C."/>
            <person name="Malmstrom R."/>
            <person name="Stieglmeier M."/>
            <person name="Klingl A."/>
            <person name="Woyke T."/>
            <person name="Ryan C.M."/>
            <person name="Banfield J.F."/>
        </authorList>
    </citation>
    <scope>NUCLEOTIDE SEQUENCE [LARGE SCALE GENOMIC DNA]</scope>
</reference>
<sequence>PGENVTYNWDTTNAQKVYFIDSYGDYFEVPVDGSMTNSAPNKSGLFTLKIFGFDGTNVGCSAFLVAKYK</sequence>
<feature type="non-terminal residue" evidence="1">
    <location>
        <position position="1"/>
    </location>
</feature>
<gene>
    <name evidence="1" type="ORF">COY14_01785</name>
</gene>